<name>A0A9W7BNR1_9STRA</name>
<dbReference type="GO" id="GO:0004518">
    <property type="term" value="F:nuclease activity"/>
    <property type="evidence" value="ECO:0007669"/>
    <property type="project" value="UniProtKB-KW"/>
</dbReference>
<dbReference type="PANTHER" id="PTHR33607">
    <property type="entry name" value="ENDONUCLEASE-1"/>
    <property type="match status" value="1"/>
</dbReference>
<reference evidence="5" key="1">
    <citation type="journal article" date="2023" name="Commun. Biol.">
        <title>Genome analysis of Parmales, the sister group of diatoms, reveals the evolutionary specialization of diatoms from phago-mixotrophs to photoautotrophs.</title>
        <authorList>
            <person name="Ban H."/>
            <person name="Sato S."/>
            <person name="Yoshikawa S."/>
            <person name="Yamada K."/>
            <person name="Nakamura Y."/>
            <person name="Ichinomiya M."/>
            <person name="Sato N."/>
            <person name="Blanc-Mathieu R."/>
            <person name="Endo H."/>
            <person name="Kuwata A."/>
            <person name="Ogata H."/>
        </authorList>
    </citation>
    <scope>NUCLEOTIDE SEQUENCE [LARGE SCALE GENOMIC DNA]</scope>
    <source>
        <strain evidence="5">NIES 3701</strain>
    </source>
</reference>
<feature type="transmembrane region" description="Helical" evidence="3">
    <location>
        <begin position="511"/>
        <end position="535"/>
    </location>
</feature>
<keyword evidence="1" id="KW-0540">Nuclease</keyword>
<keyword evidence="5" id="KW-1185">Reference proteome</keyword>
<dbReference type="InterPro" id="IPR007346">
    <property type="entry name" value="Endonuclease-I"/>
</dbReference>
<evidence type="ECO:0000313" key="4">
    <source>
        <dbReference type="EMBL" id="GMH91816.1"/>
    </source>
</evidence>
<comment type="caution">
    <text evidence="4">The sequence shown here is derived from an EMBL/GenBank/DDBJ whole genome shotgun (WGS) entry which is preliminary data.</text>
</comment>
<evidence type="ECO:0000313" key="5">
    <source>
        <dbReference type="Proteomes" id="UP001165085"/>
    </source>
</evidence>
<dbReference type="Pfam" id="PF04231">
    <property type="entry name" value="Endonuclease_1"/>
    <property type="match status" value="1"/>
</dbReference>
<dbReference type="Proteomes" id="UP001165085">
    <property type="component" value="Unassembled WGS sequence"/>
</dbReference>
<evidence type="ECO:0000256" key="2">
    <source>
        <dbReference type="ARBA" id="ARBA00022801"/>
    </source>
</evidence>
<accession>A0A9W7BNR1</accession>
<dbReference type="OrthoDB" id="423935at2759"/>
<dbReference type="SUPFAM" id="SSF54060">
    <property type="entry name" value="His-Me finger endonucleases"/>
    <property type="match status" value="1"/>
</dbReference>
<keyword evidence="2" id="KW-0378">Hydrolase</keyword>
<gene>
    <name evidence="4" type="ORF">TrST_g2650</name>
</gene>
<evidence type="ECO:0000256" key="3">
    <source>
        <dbReference type="SAM" id="Phobius"/>
    </source>
</evidence>
<protein>
    <submittedName>
        <fullName evidence="4">Uncharacterized protein</fullName>
    </submittedName>
</protein>
<dbReference type="InterPro" id="IPR044925">
    <property type="entry name" value="His-Me_finger_sf"/>
</dbReference>
<keyword evidence="3" id="KW-0472">Membrane</keyword>
<dbReference type="EMBL" id="BRXY01000390">
    <property type="protein sequence ID" value="GMH91816.1"/>
    <property type="molecule type" value="Genomic_DNA"/>
</dbReference>
<sequence length="597" mass="65387">MVFSGCSPSDYYASIASPTGSNLHELVKSTHRNTLPYTSSSTDVWDALIDLDGDGSGSNVNLIYRAIQMPNSLQGETDGWNREHLWPKSYGVGYSGSDFTDVHHLRPADWGVNAARGNKQFSSCWDSNDCTVPANAEAASDTSSDIYHWMPPAAVRGDIARAMFYMDVRYNGDDDPDLKDLVLSDCPSKDDAKLGYLSELLRWHEADPVDSAEVARNSKVCEDYQGNRNPFVDHPEYVASIFGSAKDPSEYNCDKSATKSPTPAPIDPIPSPVPHSEGACNGLEPGDIVPIAVNTNNPDSVIFLPLVDLPQFSSIYITDNAWTGYHFYQNEGTRVFTVPEGGILRGETFGFAVGQWSNRWATESGSFSLSTQGDSVLVYCFGADANGQVSKNANLEFLGGLSTASDGWAAREVFDDSSDYDYGSTHSAVPVSLENFAAPALPKKKNYGFLLNPGLCKNPPRCTREEILSQYMELGNWEGSDFDGYDTSLVDSLVQMADKGNPRSEEDPDEMMNFILIGLAVLFGLVLGCVFCLLCRKKEPNPASRFDMTKNKQKENLQSVNRRKSKGIEHEKLKVAVGKGLKAGTRGHNKNKNIELV</sequence>
<organism evidence="4 5">
    <name type="scientific">Triparma strigata</name>
    <dbReference type="NCBI Taxonomy" id="1606541"/>
    <lineage>
        <taxon>Eukaryota</taxon>
        <taxon>Sar</taxon>
        <taxon>Stramenopiles</taxon>
        <taxon>Ochrophyta</taxon>
        <taxon>Bolidophyceae</taxon>
        <taxon>Parmales</taxon>
        <taxon>Triparmaceae</taxon>
        <taxon>Triparma</taxon>
    </lineage>
</organism>
<proteinExistence type="predicted"/>
<evidence type="ECO:0000256" key="1">
    <source>
        <dbReference type="ARBA" id="ARBA00022722"/>
    </source>
</evidence>
<dbReference type="GO" id="GO:0016787">
    <property type="term" value="F:hydrolase activity"/>
    <property type="evidence" value="ECO:0007669"/>
    <property type="project" value="UniProtKB-KW"/>
</dbReference>
<keyword evidence="3" id="KW-0812">Transmembrane</keyword>
<dbReference type="PANTHER" id="PTHR33607:SF2">
    <property type="entry name" value="ENDONUCLEASE-1"/>
    <property type="match status" value="1"/>
</dbReference>
<keyword evidence="3" id="KW-1133">Transmembrane helix</keyword>
<dbReference type="AlphaFoldDB" id="A0A9W7BNR1"/>